<dbReference type="FunFam" id="3.10.129.10:FF:000042">
    <property type="entry name" value="MaoC domain protein dehydratase"/>
    <property type="match status" value="1"/>
</dbReference>
<evidence type="ECO:0000313" key="3">
    <source>
        <dbReference type="EMBL" id="SEP16316.1"/>
    </source>
</evidence>
<dbReference type="InterPro" id="IPR002539">
    <property type="entry name" value="MaoC-like_dom"/>
</dbReference>
<dbReference type="GO" id="GO:0006633">
    <property type="term" value="P:fatty acid biosynthetic process"/>
    <property type="evidence" value="ECO:0007669"/>
    <property type="project" value="TreeGrafter"/>
</dbReference>
<dbReference type="SUPFAM" id="SSF54637">
    <property type="entry name" value="Thioesterase/thiol ester dehydrase-isomerase"/>
    <property type="match status" value="1"/>
</dbReference>
<dbReference type="STRING" id="406100.SAMN04488052_11374"/>
<dbReference type="Proteomes" id="UP000199657">
    <property type="component" value="Unassembled WGS sequence"/>
</dbReference>
<evidence type="ECO:0000256" key="1">
    <source>
        <dbReference type="ARBA" id="ARBA00023239"/>
    </source>
</evidence>
<dbReference type="Pfam" id="PF01575">
    <property type="entry name" value="MaoC_dehydratas"/>
    <property type="match status" value="1"/>
</dbReference>
<evidence type="ECO:0000313" key="4">
    <source>
        <dbReference type="Proteomes" id="UP000199657"/>
    </source>
</evidence>
<feature type="domain" description="MaoC-like" evidence="2">
    <location>
        <begin position="18"/>
        <end position="119"/>
    </location>
</feature>
<dbReference type="RefSeq" id="WP_245754071.1">
    <property type="nucleotide sequence ID" value="NZ_FOEG01000013.1"/>
</dbReference>
<dbReference type="CDD" id="cd03449">
    <property type="entry name" value="R_hydratase"/>
    <property type="match status" value="1"/>
</dbReference>
<sequence>MTDGYRFEELELGMHASFSKTVTEADLVNFAGVSSDFNPLHLDEAYANGTRFGTRIAHGMLSGAYLSAVMGMKLPGPGAVYLNQTLSFKAPVRIGDRVIARVEITGLRPDKNIVTCDTTCYVDDKPVTAGEAVLMVPSRGK</sequence>
<dbReference type="Gene3D" id="3.10.129.10">
    <property type="entry name" value="Hotdog Thioesterase"/>
    <property type="match status" value="1"/>
</dbReference>
<reference evidence="3 4" key="1">
    <citation type="submission" date="2016-10" db="EMBL/GenBank/DDBJ databases">
        <authorList>
            <person name="de Groot N.N."/>
        </authorList>
    </citation>
    <scope>NUCLEOTIDE SEQUENCE [LARGE SCALE GENOMIC DNA]</scope>
    <source>
        <strain evidence="3 4">CGMCC 1.6291</strain>
    </source>
</reference>
<accession>A0A1H8VLM8</accession>
<evidence type="ECO:0000259" key="2">
    <source>
        <dbReference type="Pfam" id="PF01575"/>
    </source>
</evidence>
<proteinExistence type="predicted"/>
<name>A0A1H8VLM8_9GAMM</name>
<dbReference type="GO" id="GO:0019171">
    <property type="term" value="F:(3R)-hydroxyacyl-[acyl-carrier-protein] dehydratase activity"/>
    <property type="evidence" value="ECO:0007669"/>
    <property type="project" value="TreeGrafter"/>
</dbReference>
<dbReference type="InterPro" id="IPR050965">
    <property type="entry name" value="UPF0336/Enoyl-CoA_hydratase"/>
</dbReference>
<gene>
    <name evidence="3" type="ORF">SAMN04488052_11374</name>
</gene>
<keyword evidence="4" id="KW-1185">Reference proteome</keyword>
<keyword evidence="1" id="KW-0456">Lyase</keyword>
<organism evidence="3 4">
    <name type="scientific">Aquisalimonas asiatica</name>
    <dbReference type="NCBI Taxonomy" id="406100"/>
    <lineage>
        <taxon>Bacteria</taxon>
        <taxon>Pseudomonadati</taxon>
        <taxon>Pseudomonadota</taxon>
        <taxon>Gammaproteobacteria</taxon>
        <taxon>Chromatiales</taxon>
        <taxon>Ectothiorhodospiraceae</taxon>
        <taxon>Aquisalimonas</taxon>
    </lineage>
</organism>
<dbReference type="InterPro" id="IPR029069">
    <property type="entry name" value="HotDog_dom_sf"/>
</dbReference>
<dbReference type="AlphaFoldDB" id="A0A1H8VLM8"/>
<dbReference type="EMBL" id="FOEG01000013">
    <property type="protein sequence ID" value="SEP16316.1"/>
    <property type="molecule type" value="Genomic_DNA"/>
</dbReference>
<protein>
    <submittedName>
        <fullName evidence="3">3-hydroxybutyryl-CoA dehydratase</fullName>
    </submittedName>
</protein>
<dbReference type="PANTHER" id="PTHR43437">
    <property type="entry name" value="HYDROXYACYL-THIOESTER DEHYDRATASE TYPE 2, MITOCHONDRIAL-RELATED"/>
    <property type="match status" value="1"/>
</dbReference>
<dbReference type="PANTHER" id="PTHR43437:SF3">
    <property type="entry name" value="HYDROXYACYL-THIOESTER DEHYDRATASE TYPE 2, MITOCHONDRIAL"/>
    <property type="match status" value="1"/>
</dbReference>